<dbReference type="Proteomes" id="UP001187192">
    <property type="component" value="Unassembled WGS sequence"/>
</dbReference>
<dbReference type="EMBL" id="BTGU01000070">
    <property type="protein sequence ID" value="GMN57424.1"/>
    <property type="molecule type" value="Genomic_DNA"/>
</dbReference>
<evidence type="ECO:0000313" key="3">
    <source>
        <dbReference type="Proteomes" id="UP001187192"/>
    </source>
</evidence>
<dbReference type="AlphaFoldDB" id="A0AA88IX09"/>
<reference evidence="2" key="1">
    <citation type="submission" date="2023-07" db="EMBL/GenBank/DDBJ databases">
        <title>draft genome sequence of fig (Ficus carica).</title>
        <authorList>
            <person name="Takahashi T."/>
            <person name="Nishimura K."/>
        </authorList>
    </citation>
    <scope>NUCLEOTIDE SEQUENCE</scope>
</reference>
<protein>
    <submittedName>
        <fullName evidence="2">Uncharacterized protein</fullName>
    </submittedName>
</protein>
<comment type="caution">
    <text evidence="2">The sequence shown here is derived from an EMBL/GenBank/DDBJ whole genome shotgun (WGS) entry which is preliminary data.</text>
</comment>
<name>A0AA88IX09_FICCA</name>
<accession>A0AA88IX09</accession>
<dbReference type="Gramene" id="FCD_00021737-RA">
    <property type="protein sequence ID" value="FCD_00021737-RA:cds"/>
    <property type="gene ID" value="FCD_00021737"/>
</dbReference>
<proteinExistence type="predicted"/>
<keyword evidence="3" id="KW-1185">Reference proteome</keyword>
<evidence type="ECO:0000256" key="1">
    <source>
        <dbReference type="SAM" id="MobiDB-lite"/>
    </source>
</evidence>
<feature type="compositionally biased region" description="Basic and acidic residues" evidence="1">
    <location>
        <begin position="1"/>
        <end position="17"/>
    </location>
</feature>
<evidence type="ECO:0000313" key="2">
    <source>
        <dbReference type="EMBL" id="GMN57424.1"/>
    </source>
</evidence>
<sequence>MEGREKKKREKEERERGGGGVRPLISVAWNQNFSNRWTWFYSRALLTSPSNRHSSLGPSLTTLPPSTLLNTNHASY</sequence>
<feature type="region of interest" description="Disordered" evidence="1">
    <location>
        <begin position="50"/>
        <end position="76"/>
    </location>
</feature>
<gene>
    <name evidence="2" type="ORF">TIFTF001_026535</name>
</gene>
<feature type="region of interest" description="Disordered" evidence="1">
    <location>
        <begin position="1"/>
        <end position="21"/>
    </location>
</feature>
<organism evidence="2 3">
    <name type="scientific">Ficus carica</name>
    <name type="common">Common fig</name>
    <dbReference type="NCBI Taxonomy" id="3494"/>
    <lineage>
        <taxon>Eukaryota</taxon>
        <taxon>Viridiplantae</taxon>
        <taxon>Streptophyta</taxon>
        <taxon>Embryophyta</taxon>
        <taxon>Tracheophyta</taxon>
        <taxon>Spermatophyta</taxon>
        <taxon>Magnoliopsida</taxon>
        <taxon>eudicotyledons</taxon>
        <taxon>Gunneridae</taxon>
        <taxon>Pentapetalae</taxon>
        <taxon>rosids</taxon>
        <taxon>fabids</taxon>
        <taxon>Rosales</taxon>
        <taxon>Moraceae</taxon>
        <taxon>Ficeae</taxon>
        <taxon>Ficus</taxon>
    </lineage>
</organism>
<feature type="compositionally biased region" description="Low complexity" evidence="1">
    <location>
        <begin position="54"/>
        <end position="69"/>
    </location>
</feature>